<evidence type="ECO:0000256" key="1">
    <source>
        <dbReference type="ARBA" id="ARBA00006484"/>
    </source>
</evidence>
<dbReference type="Proteomes" id="UP000293433">
    <property type="component" value="Unassembled WGS sequence"/>
</dbReference>
<comment type="caution">
    <text evidence="3">The sequence shown here is derived from an EMBL/GenBank/DDBJ whole genome shotgun (WGS) entry which is preliminary data.</text>
</comment>
<dbReference type="PANTHER" id="PTHR42760">
    <property type="entry name" value="SHORT-CHAIN DEHYDROGENASES/REDUCTASES FAMILY MEMBER"/>
    <property type="match status" value="1"/>
</dbReference>
<dbReference type="PROSITE" id="PS00061">
    <property type="entry name" value="ADH_SHORT"/>
    <property type="match status" value="1"/>
</dbReference>
<name>A0A4V2EVN7_9BURK</name>
<dbReference type="InterPro" id="IPR057326">
    <property type="entry name" value="KR_dom"/>
</dbReference>
<dbReference type="InterPro" id="IPR020904">
    <property type="entry name" value="Sc_DH/Rdtase_CS"/>
</dbReference>
<dbReference type="GO" id="GO:0030497">
    <property type="term" value="P:fatty acid elongation"/>
    <property type="evidence" value="ECO:0007669"/>
    <property type="project" value="TreeGrafter"/>
</dbReference>
<sequence length="268" mass="28034">MSTPFLPVTEQPVAVVTGGARGIGLAIAQWFLDRGHRVALWDIDAQTLARTERELALPDRVLAVPCDVSQPEAVQAATDRVVAAFGRIDALVNNAGVAVFKPVGQTSWADWRTVLSTNLDGAFLCTQAVAPVMQQGGRGGAVVNIASISGLRASTLRVAYGTSKAALIHLTKQHATELGTVGIRVNAVAPGPVETEMAKLVHSVAIRSDYHDVIPLERYGTTEEIANVVGFLCSDAASYVNGQVIAADGGFDAAGVGLPTLRRMARGG</sequence>
<feature type="domain" description="Ketoreductase" evidence="2">
    <location>
        <begin position="12"/>
        <end position="193"/>
    </location>
</feature>
<evidence type="ECO:0000313" key="4">
    <source>
        <dbReference type="Proteomes" id="UP000293433"/>
    </source>
</evidence>
<protein>
    <submittedName>
        <fullName evidence="3">NAD(P)-dependent dehydrogenase (Short-subunit alcohol dehydrogenase family)</fullName>
    </submittedName>
</protein>
<dbReference type="PANTHER" id="PTHR42760:SF123">
    <property type="entry name" value="OXIDOREDUCTASE"/>
    <property type="match status" value="1"/>
</dbReference>
<dbReference type="SUPFAM" id="SSF51735">
    <property type="entry name" value="NAD(P)-binding Rossmann-fold domains"/>
    <property type="match status" value="1"/>
</dbReference>
<dbReference type="FunFam" id="3.40.50.720:FF:000084">
    <property type="entry name" value="Short-chain dehydrogenase reductase"/>
    <property type="match status" value="1"/>
</dbReference>
<dbReference type="PRINTS" id="PR00081">
    <property type="entry name" value="GDHRDH"/>
</dbReference>
<dbReference type="PRINTS" id="PR00080">
    <property type="entry name" value="SDRFAMILY"/>
</dbReference>
<accession>A0A4V2EVN7</accession>
<evidence type="ECO:0000313" key="3">
    <source>
        <dbReference type="EMBL" id="RZS53130.1"/>
    </source>
</evidence>
<dbReference type="CDD" id="cd05233">
    <property type="entry name" value="SDR_c"/>
    <property type="match status" value="1"/>
</dbReference>
<dbReference type="OrthoDB" id="9806974at2"/>
<dbReference type="InterPro" id="IPR036291">
    <property type="entry name" value="NAD(P)-bd_dom_sf"/>
</dbReference>
<dbReference type="Gene3D" id="3.40.50.720">
    <property type="entry name" value="NAD(P)-binding Rossmann-like Domain"/>
    <property type="match status" value="1"/>
</dbReference>
<dbReference type="RefSeq" id="WP_130482595.1">
    <property type="nucleotide sequence ID" value="NZ_SGWV01000010.1"/>
</dbReference>
<dbReference type="InterPro" id="IPR002347">
    <property type="entry name" value="SDR_fam"/>
</dbReference>
<reference evidence="3 4" key="1">
    <citation type="submission" date="2019-02" db="EMBL/GenBank/DDBJ databases">
        <title>Genomic Encyclopedia of Type Strains, Phase IV (KMG-IV): sequencing the most valuable type-strain genomes for metagenomic binning, comparative biology and taxonomic classification.</title>
        <authorList>
            <person name="Goeker M."/>
        </authorList>
    </citation>
    <scope>NUCLEOTIDE SEQUENCE [LARGE SCALE GENOMIC DNA]</scope>
    <source>
        <strain evidence="3 4">DSM 10617</strain>
    </source>
</reference>
<dbReference type="AlphaFoldDB" id="A0A4V2EVN7"/>
<evidence type="ECO:0000259" key="2">
    <source>
        <dbReference type="SMART" id="SM00822"/>
    </source>
</evidence>
<dbReference type="EMBL" id="SGWV01000010">
    <property type="protein sequence ID" value="RZS53130.1"/>
    <property type="molecule type" value="Genomic_DNA"/>
</dbReference>
<proteinExistence type="inferred from homology"/>
<dbReference type="NCBIfam" id="NF005559">
    <property type="entry name" value="PRK07231.1"/>
    <property type="match status" value="1"/>
</dbReference>
<organism evidence="3 4">
    <name type="scientific">Sphaerotilus mobilis</name>
    <dbReference type="NCBI Taxonomy" id="47994"/>
    <lineage>
        <taxon>Bacteria</taxon>
        <taxon>Pseudomonadati</taxon>
        <taxon>Pseudomonadota</taxon>
        <taxon>Betaproteobacteria</taxon>
        <taxon>Burkholderiales</taxon>
        <taxon>Sphaerotilaceae</taxon>
        <taxon>Sphaerotilus</taxon>
    </lineage>
</organism>
<keyword evidence="4" id="KW-1185">Reference proteome</keyword>
<comment type="similarity">
    <text evidence="1">Belongs to the short-chain dehydrogenases/reductases (SDR) family.</text>
</comment>
<dbReference type="Pfam" id="PF13561">
    <property type="entry name" value="adh_short_C2"/>
    <property type="match status" value="1"/>
</dbReference>
<dbReference type="GO" id="GO:0016616">
    <property type="term" value="F:oxidoreductase activity, acting on the CH-OH group of donors, NAD or NADP as acceptor"/>
    <property type="evidence" value="ECO:0007669"/>
    <property type="project" value="TreeGrafter"/>
</dbReference>
<gene>
    <name evidence="3" type="ORF">EV685_2753</name>
</gene>
<dbReference type="SMART" id="SM00822">
    <property type="entry name" value="PKS_KR"/>
    <property type="match status" value="1"/>
</dbReference>